<keyword evidence="1" id="KW-1133">Transmembrane helix</keyword>
<protein>
    <recommendedName>
        <fullName evidence="4">DUF4245 domain-containing protein</fullName>
    </recommendedName>
</protein>
<evidence type="ECO:0008006" key="4">
    <source>
        <dbReference type="Google" id="ProtNLM"/>
    </source>
</evidence>
<proteinExistence type="predicted"/>
<gene>
    <name evidence="2" type="ORF">GCM10023153_08770</name>
</gene>
<accession>A0ABP8JI40</accession>
<dbReference type="RefSeq" id="WP_246196839.1">
    <property type="nucleotide sequence ID" value="NZ_BAABFX010000019.1"/>
</dbReference>
<dbReference type="Pfam" id="PF14030">
    <property type="entry name" value="DUF4245"/>
    <property type="match status" value="1"/>
</dbReference>
<evidence type="ECO:0000313" key="3">
    <source>
        <dbReference type="Proteomes" id="UP001500390"/>
    </source>
</evidence>
<keyword evidence="1" id="KW-0472">Membrane</keyword>
<feature type="transmembrane region" description="Helical" evidence="1">
    <location>
        <begin position="18"/>
        <end position="37"/>
    </location>
</feature>
<keyword evidence="1" id="KW-0812">Transmembrane</keyword>
<evidence type="ECO:0000313" key="2">
    <source>
        <dbReference type="EMBL" id="GAA4391173.1"/>
    </source>
</evidence>
<keyword evidence="3" id="KW-1185">Reference proteome</keyword>
<comment type="caution">
    <text evidence="2">The sequence shown here is derived from an EMBL/GenBank/DDBJ whole genome shotgun (WGS) entry which is preliminary data.</text>
</comment>
<dbReference type="InterPro" id="IPR025339">
    <property type="entry name" value="DUF4245"/>
</dbReference>
<dbReference type="Proteomes" id="UP001500390">
    <property type="component" value="Unassembled WGS sequence"/>
</dbReference>
<name>A0ABP8JI40_9MICO</name>
<evidence type="ECO:0000256" key="1">
    <source>
        <dbReference type="SAM" id="Phobius"/>
    </source>
</evidence>
<organism evidence="2 3">
    <name type="scientific">Ornithinibacter aureus</name>
    <dbReference type="NCBI Taxonomy" id="622664"/>
    <lineage>
        <taxon>Bacteria</taxon>
        <taxon>Bacillati</taxon>
        <taxon>Actinomycetota</taxon>
        <taxon>Actinomycetes</taxon>
        <taxon>Micrococcales</taxon>
        <taxon>Intrasporangiaceae</taxon>
        <taxon>Ornithinibacter</taxon>
    </lineage>
</organism>
<reference evidence="3" key="1">
    <citation type="journal article" date="2019" name="Int. J. Syst. Evol. Microbiol.">
        <title>The Global Catalogue of Microorganisms (GCM) 10K type strain sequencing project: providing services to taxonomists for standard genome sequencing and annotation.</title>
        <authorList>
            <consortium name="The Broad Institute Genomics Platform"/>
            <consortium name="The Broad Institute Genome Sequencing Center for Infectious Disease"/>
            <person name="Wu L."/>
            <person name="Ma J."/>
        </authorList>
    </citation>
    <scope>NUCLEOTIDE SEQUENCE [LARGE SCALE GENOMIC DNA]</scope>
    <source>
        <strain evidence="3">JCM 17738</strain>
    </source>
</reference>
<sequence length="185" mass="20033">MTTPAPARSRYSMGSAKNLVYSLAAVLAMVAVLVLIVPRVSSVSGPPVDVTATAVDVRERTGWPIVQPVGLPEGWTATSARYTVTTGGFPTWHAGYQTPSGTYVAVEQTLDPNREWIESQTNRAPKVGTLEAAGRTWTMYERDTKVQNSLVDAPEDEDELTTLITGTATFDEMTQFVETLQPVTP</sequence>
<dbReference type="EMBL" id="BAABFX010000019">
    <property type="protein sequence ID" value="GAA4391173.1"/>
    <property type="molecule type" value="Genomic_DNA"/>
</dbReference>